<dbReference type="AlphaFoldDB" id="A0A8R7PDW7"/>
<sequence>MEPEGAGGGGSCRRPTRPSPPPPMTHSDGARRECLSRPSSLTGHANKGEDESAVQGQFEQA</sequence>
<evidence type="ECO:0000313" key="2">
    <source>
        <dbReference type="EnsemblPlants" id="TuG1812G0200002490.01.T02"/>
    </source>
</evidence>
<dbReference type="Gramene" id="TuG1812G0200002490.01.T02">
    <property type="protein sequence ID" value="TuG1812G0200002490.01.T02"/>
    <property type="gene ID" value="TuG1812G0200002490.01"/>
</dbReference>
<proteinExistence type="predicted"/>
<feature type="compositionally biased region" description="Gly residues" evidence="1">
    <location>
        <begin position="1"/>
        <end position="11"/>
    </location>
</feature>
<reference evidence="3" key="1">
    <citation type="journal article" date="2013" name="Nature">
        <title>Draft genome of the wheat A-genome progenitor Triticum urartu.</title>
        <authorList>
            <person name="Ling H.Q."/>
            <person name="Zhao S."/>
            <person name="Liu D."/>
            <person name="Wang J."/>
            <person name="Sun H."/>
            <person name="Zhang C."/>
            <person name="Fan H."/>
            <person name="Li D."/>
            <person name="Dong L."/>
            <person name="Tao Y."/>
            <person name="Gao C."/>
            <person name="Wu H."/>
            <person name="Li Y."/>
            <person name="Cui Y."/>
            <person name="Guo X."/>
            <person name="Zheng S."/>
            <person name="Wang B."/>
            <person name="Yu K."/>
            <person name="Liang Q."/>
            <person name="Yang W."/>
            <person name="Lou X."/>
            <person name="Chen J."/>
            <person name="Feng M."/>
            <person name="Jian J."/>
            <person name="Zhang X."/>
            <person name="Luo G."/>
            <person name="Jiang Y."/>
            <person name="Liu J."/>
            <person name="Wang Z."/>
            <person name="Sha Y."/>
            <person name="Zhang B."/>
            <person name="Wu H."/>
            <person name="Tang D."/>
            <person name="Shen Q."/>
            <person name="Xue P."/>
            <person name="Zou S."/>
            <person name="Wang X."/>
            <person name="Liu X."/>
            <person name="Wang F."/>
            <person name="Yang Y."/>
            <person name="An X."/>
            <person name="Dong Z."/>
            <person name="Zhang K."/>
            <person name="Zhang X."/>
            <person name="Luo M.C."/>
            <person name="Dvorak J."/>
            <person name="Tong Y."/>
            <person name="Wang J."/>
            <person name="Yang H."/>
            <person name="Li Z."/>
            <person name="Wang D."/>
            <person name="Zhang A."/>
            <person name="Wang J."/>
        </authorList>
    </citation>
    <scope>NUCLEOTIDE SEQUENCE</scope>
    <source>
        <strain evidence="3">cv. G1812</strain>
    </source>
</reference>
<reference evidence="2" key="3">
    <citation type="submission" date="2022-06" db="UniProtKB">
        <authorList>
            <consortium name="EnsemblPlants"/>
        </authorList>
    </citation>
    <scope>IDENTIFICATION</scope>
</reference>
<evidence type="ECO:0000256" key="1">
    <source>
        <dbReference type="SAM" id="MobiDB-lite"/>
    </source>
</evidence>
<keyword evidence="3" id="KW-1185">Reference proteome</keyword>
<dbReference type="Proteomes" id="UP000015106">
    <property type="component" value="Chromosome 2"/>
</dbReference>
<feature type="region of interest" description="Disordered" evidence="1">
    <location>
        <begin position="1"/>
        <end position="61"/>
    </location>
</feature>
<name>A0A8R7PDW7_TRIUA</name>
<dbReference type="EnsemblPlants" id="TuG1812G0200002490.01.T02">
    <property type="protein sequence ID" value="TuG1812G0200002490.01.T02"/>
    <property type="gene ID" value="TuG1812G0200002490.01"/>
</dbReference>
<protein>
    <submittedName>
        <fullName evidence="2">Uncharacterized protein</fullName>
    </submittedName>
</protein>
<evidence type="ECO:0000313" key="3">
    <source>
        <dbReference type="Proteomes" id="UP000015106"/>
    </source>
</evidence>
<accession>A0A8R7PDW7</accession>
<organism evidence="2 3">
    <name type="scientific">Triticum urartu</name>
    <name type="common">Red wild einkorn</name>
    <name type="synonym">Crithodium urartu</name>
    <dbReference type="NCBI Taxonomy" id="4572"/>
    <lineage>
        <taxon>Eukaryota</taxon>
        <taxon>Viridiplantae</taxon>
        <taxon>Streptophyta</taxon>
        <taxon>Embryophyta</taxon>
        <taxon>Tracheophyta</taxon>
        <taxon>Spermatophyta</taxon>
        <taxon>Magnoliopsida</taxon>
        <taxon>Liliopsida</taxon>
        <taxon>Poales</taxon>
        <taxon>Poaceae</taxon>
        <taxon>BOP clade</taxon>
        <taxon>Pooideae</taxon>
        <taxon>Triticodae</taxon>
        <taxon>Triticeae</taxon>
        <taxon>Triticinae</taxon>
        <taxon>Triticum</taxon>
    </lineage>
</organism>
<reference evidence="2" key="2">
    <citation type="submission" date="2018-03" db="EMBL/GenBank/DDBJ databases">
        <title>The Triticum urartu genome reveals the dynamic nature of wheat genome evolution.</title>
        <authorList>
            <person name="Ling H."/>
            <person name="Ma B."/>
            <person name="Shi X."/>
            <person name="Liu H."/>
            <person name="Dong L."/>
            <person name="Sun H."/>
            <person name="Cao Y."/>
            <person name="Gao Q."/>
            <person name="Zheng S."/>
            <person name="Li Y."/>
            <person name="Yu Y."/>
            <person name="Du H."/>
            <person name="Qi M."/>
            <person name="Li Y."/>
            <person name="Yu H."/>
            <person name="Cui Y."/>
            <person name="Wang N."/>
            <person name="Chen C."/>
            <person name="Wu H."/>
            <person name="Zhao Y."/>
            <person name="Zhang J."/>
            <person name="Li Y."/>
            <person name="Zhou W."/>
            <person name="Zhang B."/>
            <person name="Hu W."/>
            <person name="Eijk M."/>
            <person name="Tang J."/>
            <person name="Witsenboer H."/>
            <person name="Zhao S."/>
            <person name="Li Z."/>
            <person name="Zhang A."/>
            <person name="Wang D."/>
            <person name="Liang C."/>
        </authorList>
    </citation>
    <scope>NUCLEOTIDE SEQUENCE [LARGE SCALE GENOMIC DNA]</scope>
    <source>
        <strain evidence="2">cv. G1812</strain>
    </source>
</reference>